<sequence>MAYVGGRRWPGERSYSHKPIIQDFVPSSTWNEDANGHYLRMDLPDFQKEQVKLHADTSGSIMVSGERLTNDKSRIIRFEQTFKLPPNSDIDQITGKFDCETLYVTVPKLVEADKQQEVPERETENISSSSNITEEIKEESSHHHHHKDENVNRGHAEVHGKEEHERQSDKKQMCSSRVDSFNKEDVEKWAKQPSQLDWAMKILRKNKGIVVTAVIAFSLGVYVSRKFGRGCAI</sequence>
<protein>
    <submittedName>
        <fullName evidence="1">Uncharacterized protein</fullName>
    </submittedName>
</protein>
<accession>A0ACC0ZA02</accession>
<comment type="caution">
    <text evidence="1">The sequence shown here is derived from an EMBL/GenBank/DDBJ whole genome shotgun (WGS) entry which is preliminary data.</text>
</comment>
<evidence type="ECO:0000313" key="2">
    <source>
        <dbReference type="Proteomes" id="UP001163603"/>
    </source>
</evidence>
<gene>
    <name evidence="1" type="ORF">Pint_15259</name>
</gene>
<dbReference type="Proteomes" id="UP001163603">
    <property type="component" value="Chromosome 2"/>
</dbReference>
<dbReference type="EMBL" id="CM047737">
    <property type="protein sequence ID" value="KAJ0048275.1"/>
    <property type="molecule type" value="Genomic_DNA"/>
</dbReference>
<evidence type="ECO:0000313" key="1">
    <source>
        <dbReference type="EMBL" id="KAJ0048275.1"/>
    </source>
</evidence>
<proteinExistence type="predicted"/>
<reference evidence="2" key="1">
    <citation type="journal article" date="2023" name="G3 (Bethesda)">
        <title>Genome assembly and association tests identify interacting loci associated with vigor, precocity, and sex in interspecific pistachio rootstocks.</title>
        <authorList>
            <person name="Palmer W."/>
            <person name="Jacygrad E."/>
            <person name="Sagayaradj S."/>
            <person name="Cavanaugh K."/>
            <person name="Han R."/>
            <person name="Bertier L."/>
            <person name="Beede B."/>
            <person name="Kafkas S."/>
            <person name="Golino D."/>
            <person name="Preece J."/>
            <person name="Michelmore R."/>
        </authorList>
    </citation>
    <scope>NUCLEOTIDE SEQUENCE [LARGE SCALE GENOMIC DNA]</scope>
</reference>
<organism evidence="1 2">
    <name type="scientific">Pistacia integerrima</name>
    <dbReference type="NCBI Taxonomy" id="434235"/>
    <lineage>
        <taxon>Eukaryota</taxon>
        <taxon>Viridiplantae</taxon>
        <taxon>Streptophyta</taxon>
        <taxon>Embryophyta</taxon>
        <taxon>Tracheophyta</taxon>
        <taxon>Spermatophyta</taxon>
        <taxon>Magnoliopsida</taxon>
        <taxon>eudicotyledons</taxon>
        <taxon>Gunneridae</taxon>
        <taxon>Pentapetalae</taxon>
        <taxon>rosids</taxon>
        <taxon>malvids</taxon>
        <taxon>Sapindales</taxon>
        <taxon>Anacardiaceae</taxon>
        <taxon>Pistacia</taxon>
    </lineage>
</organism>
<name>A0ACC0ZA02_9ROSI</name>
<keyword evidence="2" id="KW-1185">Reference proteome</keyword>